<evidence type="ECO:0000313" key="3">
    <source>
        <dbReference type="Proteomes" id="UP000009168"/>
    </source>
</evidence>
<dbReference type="GeneID" id="7835430"/>
<feature type="transmembrane region" description="Helical" evidence="1">
    <location>
        <begin position="6"/>
        <end position="22"/>
    </location>
</feature>
<keyword evidence="1" id="KW-0472">Membrane</keyword>
<dbReference type="Proteomes" id="UP000009168">
    <property type="component" value="Unassembled WGS sequence"/>
</dbReference>
<keyword evidence="1 2" id="KW-0812">Transmembrane</keyword>
<name>I7M9U5_TETTS</name>
<gene>
    <name evidence="2" type="ORF">TTHERM_00352200</name>
</gene>
<evidence type="ECO:0000313" key="2">
    <source>
        <dbReference type="EMBL" id="EAS02833.1"/>
    </source>
</evidence>
<sequence length="63" mass="7601">MDFIFLNFFPFIICLYISQILNRSRMFFLEKLRLHVQGELLRIINFMTGIMVIECNKNNSKLI</sequence>
<keyword evidence="1" id="KW-1133">Transmembrane helix</keyword>
<dbReference type="KEGG" id="tet:TTHERM_00352200"/>
<dbReference type="EMBL" id="GG662523">
    <property type="protein sequence ID" value="EAS02833.1"/>
    <property type="molecule type" value="Genomic_DNA"/>
</dbReference>
<accession>I7M9U5</accession>
<reference evidence="3" key="1">
    <citation type="journal article" date="2006" name="PLoS Biol.">
        <title>Macronuclear genome sequence of the ciliate Tetrahymena thermophila, a model eukaryote.</title>
        <authorList>
            <person name="Eisen J.A."/>
            <person name="Coyne R.S."/>
            <person name="Wu M."/>
            <person name="Wu D."/>
            <person name="Thiagarajan M."/>
            <person name="Wortman J.R."/>
            <person name="Badger J.H."/>
            <person name="Ren Q."/>
            <person name="Amedeo P."/>
            <person name="Jones K.M."/>
            <person name="Tallon L.J."/>
            <person name="Delcher A.L."/>
            <person name="Salzberg S.L."/>
            <person name="Silva J.C."/>
            <person name="Haas B.J."/>
            <person name="Majoros W.H."/>
            <person name="Farzad M."/>
            <person name="Carlton J.M."/>
            <person name="Smith R.K. Jr."/>
            <person name="Garg J."/>
            <person name="Pearlman R.E."/>
            <person name="Karrer K.M."/>
            <person name="Sun L."/>
            <person name="Manning G."/>
            <person name="Elde N.C."/>
            <person name="Turkewitz A.P."/>
            <person name="Asai D.J."/>
            <person name="Wilkes D.E."/>
            <person name="Wang Y."/>
            <person name="Cai H."/>
            <person name="Collins K."/>
            <person name="Stewart B.A."/>
            <person name="Lee S.R."/>
            <person name="Wilamowska K."/>
            <person name="Weinberg Z."/>
            <person name="Ruzzo W.L."/>
            <person name="Wloga D."/>
            <person name="Gaertig J."/>
            <person name="Frankel J."/>
            <person name="Tsao C.-C."/>
            <person name="Gorovsky M.A."/>
            <person name="Keeling P.J."/>
            <person name="Waller R.F."/>
            <person name="Patron N.J."/>
            <person name="Cherry J.M."/>
            <person name="Stover N.A."/>
            <person name="Krieger C.J."/>
            <person name="del Toro C."/>
            <person name="Ryder H.F."/>
            <person name="Williamson S.C."/>
            <person name="Barbeau R.A."/>
            <person name="Hamilton E.P."/>
            <person name="Orias E."/>
        </authorList>
    </citation>
    <scope>NUCLEOTIDE SEQUENCE [LARGE SCALE GENOMIC DNA]</scope>
    <source>
        <strain evidence="3">SB210</strain>
    </source>
</reference>
<evidence type="ECO:0000256" key="1">
    <source>
        <dbReference type="SAM" id="Phobius"/>
    </source>
</evidence>
<organism evidence="2 3">
    <name type="scientific">Tetrahymena thermophila (strain SB210)</name>
    <dbReference type="NCBI Taxonomy" id="312017"/>
    <lineage>
        <taxon>Eukaryota</taxon>
        <taxon>Sar</taxon>
        <taxon>Alveolata</taxon>
        <taxon>Ciliophora</taxon>
        <taxon>Intramacronucleata</taxon>
        <taxon>Oligohymenophorea</taxon>
        <taxon>Hymenostomatida</taxon>
        <taxon>Tetrahymenina</taxon>
        <taxon>Tetrahymenidae</taxon>
        <taxon>Tetrahymena</taxon>
    </lineage>
</organism>
<protein>
    <submittedName>
        <fullName evidence="2">Transmembrane protein, putative</fullName>
    </submittedName>
</protein>
<keyword evidence="3" id="KW-1185">Reference proteome</keyword>
<dbReference type="AlphaFoldDB" id="I7M9U5"/>
<dbReference type="HOGENOM" id="CLU_2890765_0_0_1"/>
<proteinExistence type="predicted"/>
<dbReference type="InParanoid" id="I7M9U5"/>
<dbReference type="RefSeq" id="XP_001023078.1">
    <property type="nucleotide sequence ID" value="XM_001023078.1"/>
</dbReference>